<evidence type="ECO:0000313" key="9">
    <source>
        <dbReference type="EMBL" id="CAL4759088.1"/>
    </source>
</evidence>
<dbReference type="InterPro" id="IPR006140">
    <property type="entry name" value="D-isomer_DH_NAD-bd"/>
</dbReference>
<dbReference type="PROSITE" id="PS00671">
    <property type="entry name" value="D_2_HYDROXYACID_DH_3"/>
    <property type="match status" value="1"/>
</dbReference>
<feature type="domain" description="D-isomer specific 2-hydroxyacid dehydrogenase NAD-binding" evidence="6">
    <location>
        <begin position="111"/>
        <end position="297"/>
    </location>
</feature>
<gene>
    <name evidence="7" type="ORF">C1SCF055_LOCUS366</name>
</gene>
<dbReference type="EMBL" id="CAMXCT010000001">
    <property type="protein sequence ID" value="CAI3971776.1"/>
    <property type="molecule type" value="Genomic_DNA"/>
</dbReference>
<evidence type="ECO:0000313" key="7">
    <source>
        <dbReference type="EMBL" id="CAI3971776.1"/>
    </source>
</evidence>
<sequence>MKTVVFSTKPYDRRFLEAAGQAFEHELRFLEPRLTLETVELAHGFEAVCVFVNDVLDAPVLQALARQGTSAIALRCAGFNNVDLAMARELGIRVVRVPAYSPHAVAEHTVCLVLALNRHIHRAYSRVRDGNFSLNGLLGFDLHGRTVGVIGTGEIGRVFASIMRGFGCRVLGYDKFPNEKSRELGVEYVELPTLFAESDIISLHCPLTPETHHLIDADSIGKMKKGVMIINTSRGAVIDTHAVIAGLKTGKIGHLGLDVYEEEADVFFEDLSNVVIPDDTLSRLLTFPNVLITGHQAFFTREALGCIAETTLQNLADLEKDGTCPNEVKPAK</sequence>
<evidence type="ECO:0000313" key="8">
    <source>
        <dbReference type="EMBL" id="CAL1125151.1"/>
    </source>
</evidence>
<organism evidence="7">
    <name type="scientific">Cladocopium goreaui</name>
    <dbReference type="NCBI Taxonomy" id="2562237"/>
    <lineage>
        <taxon>Eukaryota</taxon>
        <taxon>Sar</taxon>
        <taxon>Alveolata</taxon>
        <taxon>Dinophyceae</taxon>
        <taxon>Suessiales</taxon>
        <taxon>Symbiodiniaceae</taxon>
        <taxon>Cladocopium</taxon>
    </lineage>
</organism>
<evidence type="ECO:0000256" key="4">
    <source>
        <dbReference type="RuleBase" id="RU003719"/>
    </source>
</evidence>
<dbReference type="Pfam" id="PF00389">
    <property type="entry name" value="2-Hacid_dh"/>
    <property type="match status" value="1"/>
</dbReference>
<feature type="domain" description="D-isomer specific 2-hydroxyacid dehydrogenase catalytic" evidence="5">
    <location>
        <begin position="5"/>
        <end position="329"/>
    </location>
</feature>
<dbReference type="EMBL" id="CAMXCT030000001">
    <property type="protein sequence ID" value="CAL4759088.1"/>
    <property type="molecule type" value="Genomic_DNA"/>
</dbReference>
<comment type="similarity">
    <text evidence="1 4">Belongs to the D-isomer specific 2-hydroxyacid dehydrogenase family.</text>
</comment>
<reference evidence="8" key="2">
    <citation type="submission" date="2024-04" db="EMBL/GenBank/DDBJ databases">
        <authorList>
            <person name="Chen Y."/>
            <person name="Shah S."/>
            <person name="Dougan E. K."/>
            <person name="Thang M."/>
            <person name="Chan C."/>
        </authorList>
    </citation>
    <scope>NUCLEOTIDE SEQUENCE [LARGE SCALE GENOMIC DNA]</scope>
</reference>
<dbReference type="CDD" id="cd12183">
    <property type="entry name" value="LDH_like_2"/>
    <property type="match status" value="1"/>
</dbReference>
<dbReference type="OrthoDB" id="298012at2759"/>
<dbReference type="SUPFAM" id="SSF52283">
    <property type="entry name" value="Formate/glycerate dehydrogenase catalytic domain-like"/>
    <property type="match status" value="1"/>
</dbReference>
<evidence type="ECO:0000256" key="1">
    <source>
        <dbReference type="ARBA" id="ARBA00005854"/>
    </source>
</evidence>
<dbReference type="Proteomes" id="UP001152797">
    <property type="component" value="Unassembled WGS sequence"/>
</dbReference>
<evidence type="ECO:0000256" key="3">
    <source>
        <dbReference type="ARBA" id="ARBA00023027"/>
    </source>
</evidence>
<dbReference type="PANTHER" id="PTHR43026">
    <property type="entry name" value="2-HYDROXYACID DEHYDROGENASE HOMOLOG 1-RELATED"/>
    <property type="match status" value="1"/>
</dbReference>
<dbReference type="InterPro" id="IPR036291">
    <property type="entry name" value="NAD(P)-bd_dom_sf"/>
</dbReference>
<dbReference type="GO" id="GO:0051287">
    <property type="term" value="F:NAD binding"/>
    <property type="evidence" value="ECO:0007669"/>
    <property type="project" value="InterPro"/>
</dbReference>
<dbReference type="AlphaFoldDB" id="A0A9P1BE89"/>
<comment type="caution">
    <text evidence="7">The sequence shown here is derived from an EMBL/GenBank/DDBJ whole genome shotgun (WGS) entry which is preliminary data.</text>
</comment>
<dbReference type="PROSITE" id="PS00670">
    <property type="entry name" value="D_2_HYDROXYACID_DH_2"/>
    <property type="match status" value="1"/>
</dbReference>
<dbReference type="EMBL" id="CAMXCT020000001">
    <property type="protein sequence ID" value="CAL1125151.1"/>
    <property type="molecule type" value="Genomic_DNA"/>
</dbReference>
<protein>
    <submittedName>
        <fullName evidence="9">D-lactate dehydrogenase (D-LDH) (Fermentativ e lactate dehydrogenase)</fullName>
    </submittedName>
</protein>
<dbReference type="Gene3D" id="3.40.50.720">
    <property type="entry name" value="NAD(P)-binding Rossmann-like Domain"/>
    <property type="match status" value="2"/>
</dbReference>
<keyword evidence="3" id="KW-0520">NAD</keyword>
<name>A0A9P1BE89_9DINO</name>
<evidence type="ECO:0000256" key="2">
    <source>
        <dbReference type="ARBA" id="ARBA00023002"/>
    </source>
</evidence>
<dbReference type="PANTHER" id="PTHR43026:SF1">
    <property type="entry name" value="2-HYDROXYACID DEHYDROGENASE HOMOLOG 1-RELATED"/>
    <property type="match status" value="1"/>
</dbReference>
<dbReference type="Pfam" id="PF02826">
    <property type="entry name" value="2-Hacid_dh_C"/>
    <property type="match status" value="1"/>
</dbReference>
<dbReference type="SUPFAM" id="SSF51735">
    <property type="entry name" value="NAD(P)-binding Rossmann-fold domains"/>
    <property type="match status" value="1"/>
</dbReference>
<evidence type="ECO:0000259" key="5">
    <source>
        <dbReference type="Pfam" id="PF00389"/>
    </source>
</evidence>
<dbReference type="FunFam" id="3.40.50.720:FF:000050">
    <property type="entry name" value="D-lactate dehydrogenase"/>
    <property type="match status" value="1"/>
</dbReference>
<proteinExistence type="inferred from homology"/>
<evidence type="ECO:0000259" key="6">
    <source>
        <dbReference type="Pfam" id="PF02826"/>
    </source>
</evidence>
<accession>A0A9P1BE89</accession>
<dbReference type="InterPro" id="IPR058205">
    <property type="entry name" value="D-LDH-like"/>
</dbReference>
<keyword evidence="2 4" id="KW-0560">Oxidoreductase</keyword>
<evidence type="ECO:0000313" key="10">
    <source>
        <dbReference type="Proteomes" id="UP001152797"/>
    </source>
</evidence>
<dbReference type="InterPro" id="IPR006139">
    <property type="entry name" value="D-isomer_2_OHA_DH_cat_dom"/>
</dbReference>
<keyword evidence="10" id="KW-1185">Reference proteome</keyword>
<dbReference type="GO" id="GO:0008720">
    <property type="term" value="F:D-lactate dehydrogenase (NAD+) activity"/>
    <property type="evidence" value="ECO:0007669"/>
    <property type="project" value="TreeGrafter"/>
</dbReference>
<dbReference type="InterPro" id="IPR029753">
    <property type="entry name" value="D-isomer_DH_CS"/>
</dbReference>
<reference evidence="7" key="1">
    <citation type="submission" date="2022-10" db="EMBL/GenBank/DDBJ databases">
        <authorList>
            <person name="Chen Y."/>
            <person name="Dougan E. K."/>
            <person name="Chan C."/>
            <person name="Rhodes N."/>
            <person name="Thang M."/>
        </authorList>
    </citation>
    <scope>NUCLEOTIDE SEQUENCE</scope>
</reference>